<dbReference type="OrthoDB" id="5427329at2759"/>
<reference evidence="1 2" key="1">
    <citation type="submission" date="2017-06" db="EMBL/GenBank/DDBJ databases">
        <title>Comparative genomic analysis of Ambrosia Fusariam Clade fungi.</title>
        <authorList>
            <person name="Stajich J.E."/>
            <person name="Carrillo J."/>
            <person name="Kijimoto T."/>
            <person name="Eskalen A."/>
            <person name="O'Donnell K."/>
            <person name="Kasson M."/>
        </authorList>
    </citation>
    <scope>NUCLEOTIDE SEQUENCE [LARGE SCALE GENOMIC DNA]</scope>
    <source>
        <strain evidence="1">UCR3666</strain>
    </source>
</reference>
<proteinExistence type="predicted"/>
<evidence type="ECO:0000313" key="2">
    <source>
        <dbReference type="Proteomes" id="UP000277212"/>
    </source>
</evidence>
<comment type="caution">
    <text evidence="1">The sequence shown here is derived from an EMBL/GenBank/DDBJ whole genome shotgun (WGS) entry which is preliminary data.</text>
</comment>
<name>A0A3M2SKH3_9HYPO</name>
<accession>A0A3M2SKH3</accession>
<dbReference type="AlphaFoldDB" id="A0A3M2SKH3"/>
<keyword evidence="2" id="KW-1185">Reference proteome</keyword>
<evidence type="ECO:0000313" key="1">
    <source>
        <dbReference type="EMBL" id="RMJ18053.1"/>
    </source>
</evidence>
<sequence>MNKCYDGITEEYEKIFKAQGNGNGPNKPPALSKKQKAQALSKHFHARFSPKGNIETQENAVGMQVYLEAWKIVDAIANSLNWYKEMIIFSNAEWLHLSGFAYGGFMMAGHPSRGLTSQNPHNLVLAMRQPGWQSFMLYRYELQKMSNIVQLVATKQELPHKMPQIMSSDGKLLIRTNVSEVDLEYDYYDMARNRKYKRKRFPL</sequence>
<organism evidence="1 2">
    <name type="scientific">Fusarium kuroshium</name>
    <dbReference type="NCBI Taxonomy" id="2010991"/>
    <lineage>
        <taxon>Eukaryota</taxon>
        <taxon>Fungi</taxon>
        <taxon>Dikarya</taxon>
        <taxon>Ascomycota</taxon>
        <taxon>Pezizomycotina</taxon>
        <taxon>Sordariomycetes</taxon>
        <taxon>Hypocreomycetidae</taxon>
        <taxon>Hypocreales</taxon>
        <taxon>Nectriaceae</taxon>
        <taxon>Fusarium</taxon>
        <taxon>Fusarium solani species complex</taxon>
    </lineage>
</organism>
<protein>
    <submittedName>
        <fullName evidence="1">Uncharacterized protein</fullName>
    </submittedName>
</protein>
<dbReference type="STRING" id="2010991.A0A3M2SKH3"/>
<dbReference type="EMBL" id="NKUJ01000024">
    <property type="protein sequence ID" value="RMJ18053.1"/>
    <property type="molecule type" value="Genomic_DNA"/>
</dbReference>
<dbReference type="Proteomes" id="UP000277212">
    <property type="component" value="Unassembled WGS sequence"/>
</dbReference>
<gene>
    <name evidence="1" type="ORF">CDV36_002289</name>
</gene>